<accession>A0A077WVE2</accession>
<reference evidence="1" key="1">
    <citation type="journal article" date="2014" name="Genome Announc.">
        <title>De novo whole-genome sequence and genome annotation of Lichtheimia ramosa.</title>
        <authorList>
            <person name="Linde J."/>
            <person name="Schwartze V."/>
            <person name="Binder U."/>
            <person name="Lass-Florl C."/>
            <person name="Voigt K."/>
            <person name="Horn F."/>
        </authorList>
    </citation>
    <scope>NUCLEOTIDE SEQUENCE</scope>
    <source>
        <strain evidence="1">JMRC FSU:6197</strain>
    </source>
</reference>
<dbReference type="EMBL" id="LK023346">
    <property type="protein sequence ID" value="CDS11596.1"/>
    <property type="molecule type" value="Genomic_DNA"/>
</dbReference>
<sequence length="186" mass="21193">MVHVIIVTLWIQESDDGMNDESMPLQSTEELWRIAQDLHLNVSQSQRDQIINVYNIIGSIGRLYLTSMAKLQQADFIQTLLRITSIHAAIECLIYKQHPLTISTFIKQLYAIAQSLMYIPQLCVTFLICSYGDASLSCHSNKRYNRLSLSTHDTHANDLHFSSTIPTSFVIFGVIDNDFMLIAQLQ</sequence>
<organism evidence="1">
    <name type="scientific">Lichtheimia ramosa</name>
    <dbReference type="NCBI Taxonomy" id="688394"/>
    <lineage>
        <taxon>Eukaryota</taxon>
        <taxon>Fungi</taxon>
        <taxon>Fungi incertae sedis</taxon>
        <taxon>Mucoromycota</taxon>
        <taxon>Mucoromycotina</taxon>
        <taxon>Mucoromycetes</taxon>
        <taxon>Mucorales</taxon>
        <taxon>Lichtheimiaceae</taxon>
        <taxon>Lichtheimia</taxon>
    </lineage>
</organism>
<gene>
    <name evidence="1" type="ORF">LRAMOSA03859</name>
</gene>
<name>A0A077WVE2_9FUNG</name>
<protein>
    <submittedName>
        <fullName evidence="1">Uncharacterized protein</fullName>
    </submittedName>
</protein>
<proteinExistence type="predicted"/>
<evidence type="ECO:0000313" key="1">
    <source>
        <dbReference type="EMBL" id="CDS11596.1"/>
    </source>
</evidence>
<dbReference type="AlphaFoldDB" id="A0A077WVE2"/>